<evidence type="ECO:0000259" key="15">
    <source>
        <dbReference type="PROSITE" id="PS50893"/>
    </source>
</evidence>
<name>A0A3N6LTT9_NATCH</name>
<comment type="subunit">
    <text evidence="12">The complex is composed of two ATP-binding proteins (XacJ and XacK), two transmembrane proteins (XacH and XacI) and a solute-binding protein (XacG).</text>
</comment>
<dbReference type="NCBIfam" id="NF008653">
    <property type="entry name" value="PRK11650.1"/>
    <property type="match status" value="1"/>
</dbReference>
<dbReference type="InterPro" id="IPR047641">
    <property type="entry name" value="ABC_transpr_MalK/UgpC-like"/>
</dbReference>
<dbReference type="Pfam" id="PF17912">
    <property type="entry name" value="OB_MalK"/>
    <property type="match status" value="1"/>
</dbReference>
<dbReference type="InterPro" id="IPR012340">
    <property type="entry name" value="NA-bd_OB-fold"/>
</dbReference>
<dbReference type="InterPro" id="IPR027417">
    <property type="entry name" value="P-loop_NTPase"/>
</dbReference>
<evidence type="ECO:0000313" key="16">
    <source>
        <dbReference type="EMBL" id="RQG93553.1"/>
    </source>
</evidence>
<reference evidence="16 17" key="1">
    <citation type="submission" date="2018-10" db="EMBL/GenBank/DDBJ databases">
        <title>Natrarchaeobius chitinivorans gen. nov., sp. nov., and Natrarchaeobius haloalkaliphilus sp. nov., alkaliphilic, chitin-utilizing haloarchaea from hypersaline alkaline lakes.</title>
        <authorList>
            <person name="Sorokin D.Y."/>
            <person name="Elcheninov A.G."/>
            <person name="Kostrikina N.A."/>
            <person name="Bale N.J."/>
            <person name="Sinninghe Damste J.S."/>
            <person name="Khijniak T.V."/>
            <person name="Kublanov I.V."/>
            <person name="Toshchakov S.V."/>
        </authorList>
    </citation>
    <scope>NUCLEOTIDE SEQUENCE [LARGE SCALE GENOMIC DNA]</scope>
    <source>
        <strain evidence="16 17">AArcht4T</strain>
    </source>
</reference>
<protein>
    <recommendedName>
        <fullName evidence="13">ABC-type D-xylose/L-arabinose transporter</fullName>
        <ecNumber evidence="13">7.5.2.13</ecNumber>
    </recommendedName>
</protein>
<dbReference type="EC" id="7.5.2.13" evidence="13"/>
<keyword evidence="5 16" id="KW-0067">ATP-binding</keyword>
<dbReference type="GO" id="GO:0140359">
    <property type="term" value="F:ABC-type transporter activity"/>
    <property type="evidence" value="ECO:0007669"/>
    <property type="project" value="InterPro"/>
</dbReference>
<keyword evidence="2" id="KW-0813">Transport</keyword>
<evidence type="ECO:0000256" key="8">
    <source>
        <dbReference type="ARBA" id="ARBA00050355"/>
    </source>
</evidence>
<feature type="domain" description="ABC transporter" evidence="15">
    <location>
        <begin position="4"/>
        <end position="239"/>
    </location>
</feature>
<dbReference type="Pfam" id="PF00005">
    <property type="entry name" value="ABC_tran"/>
    <property type="match status" value="1"/>
</dbReference>
<evidence type="ECO:0000256" key="1">
    <source>
        <dbReference type="ARBA" id="ARBA00004202"/>
    </source>
</evidence>
<sequence>MARVIVDDLTKEYNSPGGSILAVDELNLEIDDGEFVVFVGPSGCGKSTTLRCIAGLETVTDGTLHFGDEDVTDQKPKERNIAMVFQNYALYPHMTSRENMAFGLKMSTDLSKDVIDERVEDTAEMMGIKELLADKPKALSGGQQQRVALGRAIVRDPEVFLMDEPLSNLDAKLRAQMRTELQQLQSELDVTTVYVTHDQTEAMTMGDRIVVLNDGKLQQVGTPLECYHRPANRFVAGFLGSPPMNFLEVDVDLESGTLSNSAFSLPIPESAVDDVSGSKLTLGIRPEHVSLVDAVETHAEPDHLIETEVTVTEPMGDITNVYLDVGGESLTVTSDDRLGVRGGDTVHIHVPAAKIHLFDAESGEAIKHSDEPIDSTRIAEASGHAETA</sequence>
<accession>A0A3N6LTT9</accession>
<organism evidence="16 17">
    <name type="scientific">Natrarchaeobius chitinivorans</name>
    <dbReference type="NCBI Taxonomy" id="1679083"/>
    <lineage>
        <taxon>Archaea</taxon>
        <taxon>Methanobacteriati</taxon>
        <taxon>Methanobacteriota</taxon>
        <taxon>Stenosarchaea group</taxon>
        <taxon>Halobacteria</taxon>
        <taxon>Halobacteriales</taxon>
        <taxon>Natrialbaceae</taxon>
        <taxon>Natrarchaeobius</taxon>
    </lineage>
</organism>
<dbReference type="PROSITE" id="PS50893">
    <property type="entry name" value="ABC_TRANSPORTER_2"/>
    <property type="match status" value="1"/>
</dbReference>
<evidence type="ECO:0000256" key="6">
    <source>
        <dbReference type="ARBA" id="ARBA00022967"/>
    </source>
</evidence>
<dbReference type="CDD" id="cd03301">
    <property type="entry name" value="ABC_MalK_N"/>
    <property type="match status" value="1"/>
</dbReference>
<dbReference type="GO" id="GO:0008643">
    <property type="term" value="P:carbohydrate transport"/>
    <property type="evidence" value="ECO:0007669"/>
    <property type="project" value="InterPro"/>
</dbReference>
<dbReference type="RefSeq" id="WP_124196331.1">
    <property type="nucleotide sequence ID" value="NZ_REGA01000013.1"/>
</dbReference>
<evidence type="ECO:0000256" key="4">
    <source>
        <dbReference type="ARBA" id="ARBA00022741"/>
    </source>
</evidence>
<comment type="similarity">
    <text evidence="11">Belongs to the ABC transporter superfamily. Carbohydrate uptake transporter-1 (CUT1) (TC 3.A.1.1) family.</text>
</comment>
<dbReference type="Gene3D" id="2.40.50.100">
    <property type="match status" value="1"/>
</dbReference>
<dbReference type="SMART" id="SM00382">
    <property type="entry name" value="AAA"/>
    <property type="match status" value="1"/>
</dbReference>
<evidence type="ECO:0000256" key="2">
    <source>
        <dbReference type="ARBA" id="ARBA00022448"/>
    </source>
</evidence>
<dbReference type="GO" id="GO:0005524">
    <property type="term" value="F:ATP binding"/>
    <property type="evidence" value="ECO:0007669"/>
    <property type="project" value="UniProtKB-KW"/>
</dbReference>
<keyword evidence="4" id="KW-0547">Nucleotide-binding</keyword>
<gene>
    <name evidence="16" type="primary">ugpC</name>
    <name evidence="16" type="ORF">EA473_14555</name>
</gene>
<dbReference type="AlphaFoldDB" id="A0A3N6LTT9"/>
<dbReference type="PROSITE" id="PS00211">
    <property type="entry name" value="ABC_TRANSPORTER_1"/>
    <property type="match status" value="1"/>
</dbReference>
<evidence type="ECO:0000256" key="7">
    <source>
        <dbReference type="ARBA" id="ARBA00023136"/>
    </source>
</evidence>
<dbReference type="OrthoDB" id="18368at2157"/>
<dbReference type="EMBL" id="REGA01000013">
    <property type="protein sequence ID" value="RQG93553.1"/>
    <property type="molecule type" value="Genomic_DNA"/>
</dbReference>
<dbReference type="SUPFAM" id="SSF52540">
    <property type="entry name" value="P-loop containing nucleoside triphosphate hydrolases"/>
    <property type="match status" value="1"/>
</dbReference>
<evidence type="ECO:0000256" key="12">
    <source>
        <dbReference type="ARBA" id="ARBA00065962"/>
    </source>
</evidence>
<proteinExistence type="inferred from homology"/>
<comment type="catalytic activity">
    <reaction evidence="9">
        <text>L-arabinose(out) + ATP + H2O = L-arabinose(in) + ADP + phosphate + H(+)</text>
        <dbReference type="Rhea" id="RHEA:30007"/>
        <dbReference type="ChEBI" id="CHEBI:15377"/>
        <dbReference type="ChEBI" id="CHEBI:15378"/>
        <dbReference type="ChEBI" id="CHEBI:17535"/>
        <dbReference type="ChEBI" id="CHEBI:30616"/>
        <dbReference type="ChEBI" id="CHEBI:43474"/>
        <dbReference type="ChEBI" id="CHEBI:456216"/>
        <dbReference type="EC" id="7.5.2.13"/>
    </reaction>
    <physiologicalReaction direction="left-to-right" evidence="9">
        <dbReference type="Rhea" id="RHEA:30008"/>
    </physiologicalReaction>
</comment>
<evidence type="ECO:0000256" key="9">
    <source>
        <dbReference type="ARBA" id="ARBA00051890"/>
    </source>
</evidence>
<evidence type="ECO:0000256" key="5">
    <source>
        <dbReference type="ARBA" id="ARBA00022840"/>
    </source>
</evidence>
<comment type="function">
    <text evidence="10">Part of the ABC transporter complex XacGHIJK involved in the uptake of xylose and arabinose. Responsible for energy coupling to the transport system.</text>
</comment>
<dbReference type="Proteomes" id="UP000282323">
    <property type="component" value="Unassembled WGS sequence"/>
</dbReference>
<keyword evidence="3" id="KW-1003">Cell membrane</keyword>
<dbReference type="InterPro" id="IPR017871">
    <property type="entry name" value="ABC_transporter-like_CS"/>
</dbReference>
<dbReference type="GO" id="GO:0016887">
    <property type="term" value="F:ATP hydrolysis activity"/>
    <property type="evidence" value="ECO:0007669"/>
    <property type="project" value="InterPro"/>
</dbReference>
<feature type="region of interest" description="Disordered" evidence="14">
    <location>
        <begin position="367"/>
        <end position="388"/>
    </location>
</feature>
<comment type="catalytic activity">
    <reaction evidence="8">
        <text>D-xylose(out) + ATP + H2O = D-xylose(in) + ADP + phosphate + H(+)</text>
        <dbReference type="Rhea" id="RHEA:29899"/>
        <dbReference type="ChEBI" id="CHEBI:15377"/>
        <dbReference type="ChEBI" id="CHEBI:15378"/>
        <dbReference type="ChEBI" id="CHEBI:30616"/>
        <dbReference type="ChEBI" id="CHEBI:43474"/>
        <dbReference type="ChEBI" id="CHEBI:53455"/>
        <dbReference type="ChEBI" id="CHEBI:456216"/>
        <dbReference type="EC" id="7.5.2.13"/>
    </reaction>
    <physiologicalReaction direction="left-to-right" evidence="8">
        <dbReference type="Rhea" id="RHEA:29900"/>
    </physiologicalReaction>
</comment>
<evidence type="ECO:0000256" key="11">
    <source>
        <dbReference type="ARBA" id="ARBA00061029"/>
    </source>
</evidence>
<dbReference type="InterPro" id="IPR008995">
    <property type="entry name" value="Mo/tungstate-bd_C_term_dom"/>
</dbReference>
<evidence type="ECO:0000256" key="13">
    <source>
        <dbReference type="ARBA" id="ARBA00066315"/>
    </source>
</evidence>
<keyword evidence="6" id="KW-1278">Translocase</keyword>
<dbReference type="Gene3D" id="3.40.50.300">
    <property type="entry name" value="P-loop containing nucleotide triphosphate hydrolases"/>
    <property type="match status" value="1"/>
</dbReference>
<evidence type="ECO:0000256" key="3">
    <source>
        <dbReference type="ARBA" id="ARBA00022475"/>
    </source>
</evidence>
<dbReference type="InterPro" id="IPR003593">
    <property type="entry name" value="AAA+_ATPase"/>
</dbReference>
<dbReference type="InterPro" id="IPR003439">
    <property type="entry name" value="ABC_transporter-like_ATP-bd"/>
</dbReference>
<dbReference type="PANTHER" id="PTHR43875">
    <property type="entry name" value="MALTODEXTRIN IMPORT ATP-BINDING PROTEIN MSMX"/>
    <property type="match status" value="1"/>
</dbReference>
<dbReference type="Gene3D" id="2.40.50.140">
    <property type="entry name" value="Nucleic acid-binding proteins"/>
    <property type="match status" value="1"/>
</dbReference>
<evidence type="ECO:0000256" key="14">
    <source>
        <dbReference type="SAM" id="MobiDB-lite"/>
    </source>
</evidence>
<comment type="subcellular location">
    <subcellularLocation>
        <location evidence="1">Cell membrane</location>
        <topology evidence="1">Peripheral membrane protein</topology>
    </subcellularLocation>
</comment>
<keyword evidence="7" id="KW-0472">Membrane</keyword>
<dbReference type="GO" id="GO:0055052">
    <property type="term" value="C:ATP-binding cassette (ABC) transporter complex, substrate-binding subunit-containing"/>
    <property type="evidence" value="ECO:0007669"/>
    <property type="project" value="TreeGrafter"/>
</dbReference>
<dbReference type="InterPro" id="IPR040582">
    <property type="entry name" value="OB_MalK-like"/>
</dbReference>
<evidence type="ECO:0000256" key="10">
    <source>
        <dbReference type="ARBA" id="ARBA00053454"/>
    </source>
</evidence>
<keyword evidence="17" id="KW-1185">Reference proteome</keyword>
<dbReference type="InterPro" id="IPR015855">
    <property type="entry name" value="ABC_transpr_MalK-like"/>
</dbReference>
<evidence type="ECO:0000313" key="17">
    <source>
        <dbReference type="Proteomes" id="UP000282323"/>
    </source>
</evidence>
<dbReference type="PANTHER" id="PTHR43875:SF15">
    <property type="entry name" value="TREHALOSE IMPORT ATP-BINDING PROTEIN SUGC"/>
    <property type="match status" value="1"/>
</dbReference>
<dbReference type="SUPFAM" id="SSF50331">
    <property type="entry name" value="MOP-like"/>
    <property type="match status" value="1"/>
</dbReference>
<comment type="caution">
    <text evidence="16">The sequence shown here is derived from an EMBL/GenBank/DDBJ whole genome shotgun (WGS) entry which is preliminary data.</text>
</comment>
<dbReference type="FunFam" id="3.40.50.300:FF:000042">
    <property type="entry name" value="Maltose/maltodextrin ABC transporter, ATP-binding protein"/>
    <property type="match status" value="1"/>
</dbReference>